<sequence length="287" mass="32933">MIIEARYNEMKEKMQVIKDLYLSRHYTQCAMFSERLLSEVHDEIHPLHLAYLNFYTALSHDTLAREATLKNRYTELSLAEKHYSAAISVLSPYNIQKLQDEQLASPLSTTSNEDRIWKRRSSNADSVDSSISSTSSNTEIRDLDPDLTPKRLAQSRYARRTQEVRPNLTTISNLLKPRNAMIAPLSLRPQTTHEYQLAADTSVFVRMMEGHLASVQELKEKTDVPVVHLTFPSPRLSRTISTPRTSHLFNDKDAEVVRQSRRAIKFRPRFDPTSVQRSCSEALAELS</sequence>
<dbReference type="Proteomes" id="UP000800039">
    <property type="component" value="Unassembled WGS sequence"/>
</dbReference>
<organism evidence="2 3">
    <name type="scientific">Cucurbitaria berberidis CBS 394.84</name>
    <dbReference type="NCBI Taxonomy" id="1168544"/>
    <lineage>
        <taxon>Eukaryota</taxon>
        <taxon>Fungi</taxon>
        <taxon>Dikarya</taxon>
        <taxon>Ascomycota</taxon>
        <taxon>Pezizomycotina</taxon>
        <taxon>Dothideomycetes</taxon>
        <taxon>Pleosporomycetidae</taxon>
        <taxon>Pleosporales</taxon>
        <taxon>Pleosporineae</taxon>
        <taxon>Cucurbitariaceae</taxon>
        <taxon>Cucurbitaria</taxon>
    </lineage>
</organism>
<dbReference type="RefSeq" id="XP_040782982.1">
    <property type="nucleotide sequence ID" value="XM_040930531.1"/>
</dbReference>
<dbReference type="OrthoDB" id="3641178at2759"/>
<proteinExistence type="predicted"/>
<evidence type="ECO:0000313" key="3">
    <source>
        <dbReference type="Proteomes" id="UP000800039"/>
    </source>
</evidence>
<dbReference type="GeneID" id="63847783"/>
<reference evidence="2" key="1">
    <citation type="submission" date="2020-01" db="EMBL/GenBank/DDBJ databases">
        <authorList>
            <consortium name="DOE Joint Genome Institute"/>
            <person name="Haridas S."/>
            <person name="Albert R."/>
            <person name="Binder M."/>
            <person name="Bloem J."/>
            <person name="Labutti K."/>
            <person name="Salamov A."/>
            <person name="Andreopoulos B."/>
            <person name="Baker S.E."/>
            <person name="Barry K."/>
            <person name="Bills G."/>
            <person name="Bluhm B.H."/>
            <person name="Cannon C."/>
            <person name="Castanera R."/>
            <person name="Culley D.E."/>
            <person name="Daum C."/>
            <person name="Ezra D."/>
            <person name="Gonzalez J.B."/>
            <person name="Henrissat B."/>
            <person name="Kuo A."/>
            <person name="Liang C."/>
            <person name="Lipzen A."/>
            <person name="Lutzoni F."/>
            <person name="Magnuson J."/>
            <person name="Mondo S."/>
            <person name="Nolan M."/>
            <person name="Ohm R."/>
            <person name="Pangilinan J."/>
            <person name="Park H.-J."/>
            <person name="Ramirez L."/>
            <person name="Alfaro M."/>
            <person name="Sun H."/>
            <person name="Tritt A."/>
            <person name="Yoshinaga Y."/>
            <person name="Zwiers L.-H."/>
            <person name="Turgeon B.G."/>
            <person name="Goodwin S.B."/>
            <person name="Spatafora J.W."/>
            <person name="Crous P.W."/>
            <person name="Grigoriev I.V."/>
        </authorList>
    </citation>
    <scope>NUCLEOTIDE SEQUENCE</scope>
    <source>
        <strain evidence="2">CBS 394.84</strain>
    </source>
</reference>
<feature type="compositionally biased region" description="Basic and acidic residues" evidence="1">
    <location>
        <begin position="139"/>
        <end position="149"/>
    </location>
</feature>
<feature type="region of interest" description="Disordered" evidence="1">
    <location>
        <begin position="104"/>
        <end position="150"/>
    </location>
</feature>
<evidence type="ECO:0000313" key="2">
    <source>
        <dbReference type="EMBL" id="KAF1840419.1"/>
    </source>
</evidence>
<feature type="compositionally biased region" description="Low complexity" evidence="1">
    <location>
        <begin position="123"/>
        <end position="138"/>
    </location>
</feature>
<dbReference type="AlphaFoldDB" id="A0A9P4G7H1"/>
<keyword evidence="3" id="KW-1185">Reference proteome</keyword>
<protein>
    <submittedName>
        <fullName evidence="2">Uncharacterized protein</fullName>
    </submittedName>
</protein>
<evidence type="ECO:0000256" key="1">
    <source>
        <dbReference type="SAM" id="MobiDB-lite"/>
    </source>
</evidence>
<accession>A0A9P4G7H1</accession>
<dbReference type="EMBL" id="ML976620">
    <property type="protein sequence ID" value="KAF1840419.1"/>
    <property type="molecule type" value="Genomic_DNA"/>
</dbReference>
<name>A0A9P4G7H1_9PLEO</name>
<gene>
    <name evidence="2" type="ORF">K460DRAFT_323047</name>
</gene>
<comment type="caution">
    <text evidence="2">The sequence shown here is derived from an EMBL/GenBank/DDBJ whole genome shotgun (WGS) entry which is preliminary data.</text>
</comment>